<protein>
    <recommendedName>
        <fullName evidence="3">YqaJ viral recombinase domain-containing protein</fullName>
    </recommendedName>
</protein>
<gene>
    <name evidence="1" type="ORF">WA026_022212</name>
</gene>
<proteinExistence type="predicted"/>
<dbReference type="InterPro" id="IPR011604">
    <property type="entry name" value="PDDEXK-like_dom_sf"/>
</dbReference>
<dbReference type="Proteomes" id="UP001431783">
    <property type="component" value="Unassembled WGS sequence"/>
</dbReference>
<dbReference type="PANTHER" id="PTHR46609">
    <property type="entry name" value="EXONUCLEASE, PHAGE-TYPE/RECB, C-TERMINAL DOMAIN-CONTAINING PROTEIN"/>
    <property type="match status" value="1"/>
</dbReference>
<dbReference type="Gene3D" id="3.90.320.10">
    <property type="match status" value="1"/>
</dbReference>
<accession>A0AAW1URZ3</accession>
<dbReference type="EMBL" id="JARQZJ010000078">
    <property type="protein sequence ID" value="KAK9882586.1"/>
    <property type="molecule type" value="Genomic_DNA"/>
</dbReference>
<dbReference type="GO" id="GO:0006281">
    <property type="term" value="P:DNA repair"/>
    <property type="evidence" value="ECO:0007669"/>
    <property type="project" value="UniProtKB-ARBA"/>
</dbReference>
<comment type="caution">
    <text evidence="1">The sequence shown here is derived from an EMBL/GenBank/DDBJ whole genome shotgun (WGS) entry which is preliminary data.</text>
</comment>
<dbReference type="AlphaFoldDB" id="A0AAW1URZ3"/>
<organism evidence="1 2">
    <name type="scientific">Henosepilachna vigintioctopunctata</name>
    <dbReference type="NCBI Taxonomy" id="420089"/>
    <lineage>
        <taxon>Eukaryota</taxon>
        <taxon>Metazoa</taxon>
        <taxon>Ecdysozoa</taxon>
        <taxon>Arthropoda</taxon>
        <taxon>Hexapoda</taxon>
        <taxon>Insecta</taxon>
        <taxon>Pterygota</taxon>
        <taxon>Neoptera</taxon>
        <taxon>Endopterygota</taxon>
        <taxon>Coleoptera</taxon>
        <taxon>Polyphaga</taxon>
        <taxon>Cucujiformia</taxon>
        <taxon>Coccinelloidea</taxon>
        <taxon>Coccinellidae</taxon>
        <taxon>Epilachninae</taxon>
        <taxon>Epilachnini</taxon>
        <taxon>Henosepilachna</taxon>
    </lineage>
</organism>
<evidence type="ECO:0008006" key="3">
    <source>
        <dbReference type="Google" id="ProtNLM"/>
    </source>
</evidence>
<evidence type="ECO:0000313" key="2">
    <source>
        <dbReference type="Proteomes" id="UP001431783"/>
    </source>
</evidence>
<dbReference type="InterPro" id="IPR051703">
    <property type="entry name" value="NF-kappa-B_Signaling_Reg"/>
</dbReference>
<sequence>MRISPPDRLIGDQTILEVKCPFSIKDEFISALNYKHIETVNGEFHLKETSPYYFQIQTQLLVTERMFCEFFIWTNKDEKRIRVNRNDQLICETIIPQVTDSYNTYMMPVIAKKYYLKSKDQQSIYTAFC</sequence>
<dbReference type="PANTHER" id="PTHR46609:SF8">
    <property type="entry name" value="YQAJ VIRAL RECOMBINASE DOMAIN-CONTAINING PROTEIN"/>
    <property type="match status" value="1"/>
</dbReference>
<reference evidence="1 2" key="1">
    <citation type="submission" date="2023-03" db="EMBL/GenBank/DDBJ databases">
        <title>Genome insight into feeding habits of ladybird beetles.</title>
        <authorList>
            <person name="Li H.-S."/>
            <person name="Huang Y.-H."/>
            <person name="Pang H."/>
        </authorList>
    </citation>
    <scope>NUCLEOTIDE SEQUENCE [LARGE SCALE GENOMIC DNA]</scope>
    <source>
        <strain evidence="1">SYSU_2023b</strain>
        <tissue evidence="1">Whole body</tissue>
    </source>
</reference>
<keyword evidence="2" id="KW-1185">Reference proteome</keyword>
<dbReference type="InterPro" id="IPR011335">
    <property type="entry name" value="Restrct_endonuc-II-like"/>
</dbReference>
<evidence type="ECO:0000313" key="1">
    <source>
        <dbReference type="EMBL" id="KAK9882586.1"/>
    </source>
</evidence>
<dbReference type="SUPFAM" id="SSF52980">
    <property type="entry name" value="Restriction endonuclease-like"/>
    <property type="match status" value="1"/>
</dbReference>
<name>A0AAW1URZ3_9CUCU</name>